<dbReference type="Gene3D" id="1.10.1200.10">
    <property type="entry name" value="ACP-like"/>
    <property type="match status" value="1"/>
</dbReference>
<keyword evidence="3" id="KW-1185">Reference proteome</keyword>
<dbReference type="EMBL" id="CP001348">
    <property type="protein sequence ID" value="ACL75979.1"/>
    <property type="molecule type" value="Genomic_DNA"/>
</dbReference>
<gene>
    <name evidence="2" type="ordered locus">Ccel_1627</name>
</gene>
<organism evidence="2 3">
    <name type="scientific">Ruminiclostridium cellulolyticum (strain ATCC 35319 / DSM 5812 / JCM 6584 / H10)</name>
    <name type="common">Clostridium cellulolyticum</name>
    <dbReference type="NCBI Taxonomy" id="394503"/>
    <lineage>
        <taxon>Bacteria</taxon>
        <taxon>Bacillati</taxon>
        <taxon>Bacillota</taxon>
        <taxon>Clostridia</taxon>
        <taxon>Eubacteriales</taxon>
        <taxon>Oscillospiraceae</taxon>
        <taxon>Ruminiclostridium</taxon>
    </lineage>
</organism>
<proteinExistence type="predicted"/>
<sequence length="83" mass="9748">MIFKINYEKVIINTLKEIASDKNINKDTIILKDIYIDSMGWLQFLIKLEKKLKCTFEPDFLAKGKYETVEDLINGIKNYVNSK</sequence>
<dbReference type="RefSeq" id="WP_015925095.1">
    <property type="nucleotide sequence ID" value="NC_011898.1"/>
</dbReference>
<dbReference type="AlphaFoldDB" id="B8I2I6"/>
<dbReference type="InterPro" id="IPR009081">
    <property type="entry name" value="PP-bd_ACP"/>
</dbReference>
<dbReference type="OrthoDB" id="9810922at2"/>
<dbReference type="HOGENOM" id="CLU_2536644_0_0_9"/>
<accession>B8I2I6</accession>
<dbReference type="STRING" id="394503.Ccel_1627"/>
<dbReference type="Pfam" id="PF00550">
    <property type="entry name" value="PP-binding"/>
    <property type="match status" value="1"/>
</dbReference>
<evidence type="ECO:0000313" key="3">
    <source>
        <dbReference type="Proteomes" id="UP000001349"/>
    </source>
</evidence>
<reference evidence="2 3" key="1">
    <citation type="submission" date="2009-01" db="EMBL/GenBank/DDBJ databases">
        <title>Complete sequence of Clostridium cellulolyticum H10.</title>
        <authorList>
            <consortium name="US DOE Joint Genome Institute"/>
            <person name="Lucas S."/>
            <person name="Copeland A."/>
            <person name="Lapidus A."/>
            <person name="Glavina del Rio T."/>
            <person name="Dalin E."/>
            <person name="Tice H."/>
            <person name="Bruce D."/>
            <person name="Goodwin L."/>
            <person name="Pitluck S."/>
            <person name="Chertkov O."/>
            <person name="Saunders E."/>
            <person name="Brettin T."/>
            <person name="Detter J.C."/>
            <person name="Han C."/>
            <person name="Larimer F."/>
            <person name="Land M."/>
            <person name="Hauser L."/>
            <person name="Kyrpides N."/>
            <person name="Ivanova N."/>
            <person name="Zhou J."/>
            <person name="Richardson P."/>
        </authorList>
    </citation>
    <scope>NUCLEOTIDE SEQUENCE [LARGE SCALE GENOMIC DNA]</scope>
    <source>
        <strain evidence="3">ATCC 35319 / DSM 5812 / JCM 6584 / H10</strain>
    </source>
</reference>
<dbReference type="Proteomes" id="UP000001349">
    <property type="component" value="Chromosome"/>
</dbReference>
<evidence type="ECO:0000259" key="1">
    <source>
        <dbReference type="Pfam" id="PF00550"/>
    </source>
</evidence>
<name>B8I2I6_RUMCH</name>
<dbReference type="SUPFAM" id="SSF47336">
    <property type="entry name" value="ACP-like"/>
    <property type="match status" value="1"/>
</dbReference>
<dbReference type="InterPro" id="IPR036736">
    <property type="entry name" value="ACP-like_sf"/>
</dbReference>
<feature type="domain" description="Carrier" evidence="1">
    <location>
        <begin position="20"/>
        <end position="74"/>
    </location>
</feature>
<evidence type="ECO:0000313" key="2">
    <source>
        <dbReference type="EMBL" id="ACL75979.1"/>
    </source>
</evidence>
<protein>
    <recommendedName>
        <fullName evidence="1">Carrier domain-containing protein</fullName>
    </recommendedName>
</protein>
<dbReference type="KEGG" id="cce:Ccel_1627"/>